<dbReference type="Gene3D" id="3.40.50.850">
    <property type="entry name" value="Isochorismatase-like"/>
    <property type="match status" value="1"/>
</dbReference>
<evidence type="ECO:0000256" key="2">
    <source>
        <dbReference type="ARBA" id="ARBA00022801"/>
    </source>
</evidence>
<evidence type="ECO:0000313" key="4">
    <source>
        <dbReference type="Proteomes" id="UP000268094"/>
    </source>
</evidence>
<dbReference type="Proteomes" id="UP000268094">
    <property type="component" value="Unassembled WGS sequence"/>
</dbReference>
<comment type="similarity">
    <text evidence="1">Belongs to the isochorismatase family.</text>
</comment>
<dbReference type="RefSeq" id="WP_120542861.1">
    <property type="nucleotide sequence ID" value="NZ_RAVZ01000171.1"/>
</dbReference>
<proteinExistence type="inferred from homology"/>
<dbReference type="EMBL" id="RAVZ01000171">
    <property type="protein sequence ID" value="RKG83807.1"/>
    <property type="molecule type" value="Genomic_DNA"/>
</dbReference>
<dbReference type="OrthoDB" id="9791276at2"/>
<dbReference type="InterPro" id="IPR052347">
    <property type="entry name" value="Isochorismatase_Nicotinamidase"/>
</dbReference>
<organism evidence="3 4">
    <name type="scientific">Corallococcus terminator</name>
    <dbReference type="NCBI Taxonomy" id="2316733"/>
    <lineage>
        <taxon>Bacteria</taxon>
        <taxon>Pseudomonadati</taxon>
        <taxon>Myxococcota</taxon>
        <taxon>Myxococcia</taxon>
        <taxon>Myxococcales</taxon>
        <taxon>Cystobacterineae</taxon>
        <taxon>Myxococcaceae</taxon>
        <taxon>Corallococcus</taxon>
    </lineage>
</organism>
<dbReference type="AlphaFoldDB" id="A0A3A8IK20"/>
<keyword evidence="2" id="KW-0378">Hydrolase</keyword>
<reference evidence="4" key="1">
    <citation type="submission" date="2018-09" db="EMBL/GenBank/DDBJ databases">
        <authorList>
            <person name="Livingstone P.G."/>
            <person name="Whitworth D.E."/>
        </authorList>
    </citation>
    <scope>NUCLEOTIDE SEQUENCE [LARGE SCALE GENOMIC DNA]</scope>
    <source>
        <strain evidence="4">CA054A</strain>
    </source>
</reference>
<dbReference type="GO" id="GO:0016787">
    <property type="term" value="F:hydrolase activity"/>
    <property type="evidence" value="ECO:0007669"/>
    <property type="project" value="UniProtKB-KW"/>
</dbReference>
<protein>
    <submittedName>
        <fullName evidence="3">Nicotinamidase</fullName>
    </submittedName>
</protein>
<accession>A0A3A8IK20</accession>
<evidence type="ECO:0000256" key="1">
    <source>
        <dbReference type="ARBA" id="ARBA00006336"/>
    </source>
</evidence>
<name>A0A3A8IK20_9BACT</name>
<comment type="caution">
    <text evidence="3">The sequence shown here is derived from an EMBL/GenBank/DDBJ whole genome shotgun (WGS) entry which is preliminary data.</text>
</comment>
<dbReference type="SUPFAM" id="SSF52499">
    <property type="entry name" value="Isochorismatase-like hydrolases"/>
    <property type="match status" value="1"/>
</dbReference>
<dbReference type="PANTHER" id="PTHR11080">
    <property type="entry name" value="PYRAZINAMIDASE/NICOTINAMIDASE"/>
    <property type="match status" value="1"/>
</dbReference>
<gene>
    <name evidence="3" type="ORF">D7V88_23350</name>
</gene>
<sequence length="323" mass="36345">MFLPLPGFLDIHRVGELYLERVAEVSAEAFRYAAENRVRPAREDPIRVAAFGIDVQVGFCLPGAPLFVPGAVDDTARALLWLYTNMAHITELVFSLDTHRVFQIFHPAWWKDAEGRPPEPMTVITAKDVRSGRWRPTRHPQESLSYCEQLEASGRYVLNIWPYHSLLGGMSHALVPAMYEASLFHALVRDTPTRFDLKGENPLTESYSVMSPEVKEVKGQRVGEFNQGLMDHLMTFDRVYVFGQASSHCVLSTLRDLQQYLERTDPSKLSRIHILEDAMSPVPAPPLSPLPAALDFPRLAKEALESFRASGMRVVRTTDGVGE</sequence>
<dbReference type="InterPro" id="IPR036380">
    <property type="entry name" value="Isochorismatase-like_sf"/>
</dbReference>
<evidence type="ECO:0000313" key="3">
    <source>
        <dbReference type="EMBL" id="RKG83807.1"/>
    </source>
</evidence>
<keyword evidence="4" id="KW-1185">Reference proteome</keyword>
<dbReference type="PANTHER" id="PTHR11080:SF2">
    <property type="entry name" value="LD05707P"/>
    <property type="match status" value="1"/>
</dbReference>